<dbReference type="AlphaFoldDB" id="A0A517NWA5"/>
<name>A0A517NWA5_9BACT</name>
<reference evidence="2 3" key="1">
    <citation type="submission" date="2019-02" db="EMBL/GenBank/DDBJ databases">
        <title>Deep-cultivation of Planctomycetes and their phenomic and genomic characterization uncovers novel biology.</title>
        <authorList>
            <person name="Wiegand S."/>
            <person name="Jogler M."/>
            <person name="Boedeker C."/>
            <person name="Pinto D."/>
            <person name="Vollmers J."/>
            <person name="Rivas-Marin E."/>
            <person name="Kohn T."/>
            <person name="Peeters S.H."/>
            <person name="Heuer A."/>
            <person name="Rast P."/>
            <person name="Oberbeckmann S."/>
            <person name="Bunk B."/>
            <person name="Jeske O."/>
            <person name="Meyerdierks A."/>
            <person name="Storesund J.E."/>
            <person name="Kallscheuer N."/>
            <person name="Luecker S."/>
            <person name="Lage O.M."/>
            <person name="Pohl T."/>
            <person name="Merkel B.J."/>
            <person name="Hornburger P."/>
            <person name="Mueller R.-W."/>
            <person name="Bruemmer F."/>
            <person name="Labrenz M."/>
            <person name="Spormann A.M."/>
            <person name="Op den Camp H."/>
            <person name="Overmann J."/>
            <person name="Amann R."/>
            <person name="Jetten M.S.M."/>
            <person name="Mascher T."/>
            <person name="Medema M.H."/>
            <person name="Devos D.P."/>
            <person name="Kaster A.-K."/>
            <person name="Ovreas L."/>
            <person name="Rohde M."/>
            <person name="Galperin M.Y."/>
            <person name="Jogler C."/>
        </authorList>
    </citation>
    <scope>NUCLEOTIDE SEQUENCE [LARGE SCALE GENOMIC DNA]</scope>
    <source>
        <strain evidence="2 3">K23_9</strain>
    </source>
</reference>
<evidence type="ECO:0000313" key="2">
    <source>
        <dbReference type="EMBL" id="QDT11404.1"/>
    </source>
</evidence>
<feature type="region of interest" description="Disordered" evidence="1">
    <location>
        <begin position="1"/>
        <end position="43"/>
    </location>
</feature>
<evidence type="ECO:0000256" key="1">
    <source>
        <dbReference type="SAM" id="MobiDB-lite"/>
    </source>
</evidence>
<sequence length="43" mass="4563">MTLRAPSEEAEVKLSSVQPSSLDHQESAPKSHLLAAPAQAVNH</sequence>
<evidence type="ECO:0000313" key="3">
    <source>
        <dbReference type="Proteomes" id="UP000319817"/>
    </source>
</evidence>
<organism evidence="2 3">
    <name type="scientific">Stieleria marina</name>
    <dbReference type="NCBI Taxonomy" id="1930275"/>
    <lineage>
        <taxon>Bacteria</taxon>
        <taxon>Pseudomonadati</taxon>
        <taxon>Planctomycetota</taxon>
        <taxon>Planctomycetia</taxon>
        <taxon>Pirellulales</taxon>
        <taxon>Pirellulaceae</taxon>
        <taxon>Stieleria</taxon>
    </lineage>
</organism>
<proteinExistence type="predicted"/>
<gene>
    <name evidence="2" type="ORF">K239x_34000</name>
</gene>
<protein>
    <submittedName>
        <fullName evidence="2">Uncharacterized protein</fullName>
    </submittedName>
</protein>
<feature type="compositionally biased region" description="Basic and acidic residues" evidence="1">
    <location>
        <begin position="1"/>
        <end position="12"/>
    </location>
</feature>
<accession>A0A517NWA5</accession>
<dbReference type="EMBL" id="CP036526">
    <property type="protein sequence ID" value="QDT11404.1"/>
    <property type="molecule type" value="Genomic_DNA"/>
</dbReference>
<dbReference type="Proteomes" id="UP000319817">
    <property type="component" value="Chromosome"/>
</dbReference>
<keyword evidence="3" id="KW-1185">Reference proteome</keyword>